<dbReference type="EMBL" id="BAAARV010000081">
    <property type="protein sequence ID" value="GAA2376677.1"/>
    <property type="molecule type" value="Genomic_DNA"/>
</dbReference>
<comment type="caution">
    <text evidence="2">The sequence shown here is derived from an EMBL/GenBank/DDBJ whole genome shotgun (WGS) entry which is preliminary data.</text>
</comment>
<keyword evidence="3" id="KW-1185">Reference proteome</keyword>
<protein>
    <recommendedName>
        <fullName evidence="1">AAA+ ATPase domain-containing protein</fullName>
    </recommendedName>
</protein>
<dbReference type="SMART" id="SM00382">
    <property type="entry name" value="AAA"/>
    <property type="match status" value="1"/>
</dbReference>
<evidence type="ECO:0000259" key="1">
    <source>
        <dbReference type="SMART" id="SM00382"/>
    </source>
</evidence>
<name>A0ABN3HDB4_9ACTN</name>
<reference evidence="2 3" key="1">
    <citation type="journal article" date="2019" name="Int. J. Syst. Evol. Microbiol.">
        <title>The Global Catalogue of Microorganisms (GCM) 10K type strain sequencing project: providing services to taxonomists for standard genome sequencing and annotation.</title>
        <authorList>
            <consortium name="The Broad Institute Genomics Platform"/>
            <consortium name="The Broad Institute Genome Sequencing Center for Infectious Disease"/>
            <person name="Wu L."/>
            <person name="Ma J."/>
        </authorList>
    </citation>
    <scope>NUCLEOTIDE SEQUENCE [LARGE SCALE GENOMIC DNA]</scope>
    <source>
        <strain evidence="2 3">JCM 3272</strain>
    </source>
</reference>
<proteinExistence type="predicted"/>
<dbReference type="Proteomes" id="UP001501444">
    <property type="component" value="Unassembled WGS sequence"/>
</dbReference>
<dbReference type="Pfam" id="PF22738">
    <property type="entry name" value="NNH7"/>
    <property type="match status" value="1"/>
</dbReference>
<evidence type="ECO:0000313" key="2">
    <source>
        <dbReference type="EMBL" id="GAA2376677.1"/>
    </source>
</evidence>
<dbReference type="InterPro" id="IPR027417">
    <property type="entry name" value="P-loop_NTPase"/>
</dbReference>
<dbReference type="InterPro" id="IPR054567">
    <property type="entry name" value="NNH7"/>
</dbReference>
<dbReference type="Gene3D" id="3.40.50.300">
    <property type="entry name" value="P-loop containing nucleotide triphosphate hydrolases"/>
    <property type="match status" value="1"/>
</dbReference>
<dbReference type="SUPFAM" id="SSF52540">
    <property type="entry name" value="P-loop containing nucleoside triphosphate hydrolases"/>
    <property type="match status" value="1"/>
</dbReference>
<gene>
    <name evidence="2" type="ORF">GCM10010170_080920</name>
</gene>
<dbReference type="InterPro" id="IPR003593">
    <property type="entry name" value="AAA+_ATPase"/>
</dbReference>
<accession>A0ABN3HDB4</accession>
<organism evidence="2 3">
    <name type="scientific">Dactylosporangium salmoneum</name>
    <dbReference type="NCBI Taxonomy" id="53361"/>
    <lineage>
        <taxon>Bacteria</taxon>
        <taxon>Bacillati</taxon>
        <taxon>Actinomycetota</taxon>
        <taxon>Actinomycetes</taxon>
        <taxon>Micromonosporales</taxon>
        <taxon>Micromonosporaceae</taxon>
        <taxon>Dactylosporangium</taxon>
    </lineage>
</organism>
<sequence>MTVMTYRSAVELLARDDPKLVESLDRALGLGLVAANAVSPLAALPYFEAKSAFIGQLEGLTGGLRARVRGSRRLEYEQLIAASHAVIVMAAFSQELAACLHRLDEDGKWRETVKAWRVAGSSPDGRVPARKQPVVWSNLAVVALPGPARSFEKVTADLRRVYVALARQALEYLQGFGRWDGLPEARRRAAETALRSPDLLVRAVDRYREHYLRLADEVPEFLVWTLLSEPAESRDILADASSRGTHFDKRLPEILDRLAGDLDALRAMLQDGAAALGDLPSAIASLAPKETAGDPALTGRIAECNRVHQLVLSKPLLTPRLDADLEGLTFPENRAGYISPNFRIYETRRSDEGTQLAQEQWWDDCPLRRGLGVHLGAYFRTEEATRRPLLVLGDPGSGKSLLSKVLAAQLPSDEFAVARVELRHVRLTQEVSDQVDLELQRQTNKRLTLADLTDADGRIVRVVIMDGLDELLQLSSQEGLGRYLEKLAEFQEVEAAYGRPVIAIATARTIVMDRVYVPSQTTVVKLEAFTDEQIGSWIAVWNDQNGEYFARRGLERLSTVSLGRYSELARQPLLLALLALYDAEDNALNNTGTLSQAELYERLFRRYLEREIGKESLPIREQDRDQQVEQRFRELATIAMGMLNRGRRFITRQELEQDYRALGLSRAGKLGNEHVVSADDAVGQFFFLYRAMAQHRGSVLNEGYEFIHATFGEFLGARMVAHQLAQAAAVTQRAPVWDRAEAERHARSLLIPHLARRPLAGEEQVLSFLSQIMGGLVGSRAEAATAIAGLMPSVLRAGADDAIGSIPDNQDRFERMATFSVNLVLAALHTAADPVPLSAFCLPGQDPGGEWRRLTVLWRTYLATDDWDRILGSLVLVEPQTGGPAIRMGSAKDLDRGAWATLEPAVRKFDLHRTVLEARLVGDRELAAAGTAWSHLRMELALLEGAQEPGLDPGGAQWRLAAAIVRSAPTVVSEGAAEQAVLHELSAHGGRILEIVDGGLGTWDNHFLRDVAALIADVVGPDVRGSFLLRLIRETDDRGHSAEARRLLQRLPDADLAGLTPADIASIVALSRRHQLHGLICRCIVGSKINGSVLERLGMEDVVWLMEGSGLSSESLARIRDTLMGSAQYIRMTQAGKTLMAFQARAPQAP</sequence>
<evidence type="ECO:0000313" key="3">
    <source>
        <dbReference type="Proteomes" id="UP001501444"/>
    </source>
</evidence>
<feature type="domain" description="AAA+ ATPase" evidence="1">
    <location>
        <begin position="385"/>
        <end position="527"/>
    </location>
</feature>
<dbReference type="RefSeq" id="WP_344617947.1">
    <property type="nucleotide sequence ID" value="NZ_BAAARV010000081.1"/>
</dbReference>